<sequence length="98" mass="11418">MDNSQTILDLLTQVQEKGTSLCASEFQQESWTEYCDEIDYPKQTDWDRWRQGFIVQLSEGFESLMTPGKSLGQFSKVWIREIGFEGFSQVVCEWGLHL</sequence>
<proteinExistence type="predicted"/>
<name>A8ZQL0_ACAM1</name>
<keyword evidence="1" id="KW-0614">Plasmid</keyword>
<accession>A8ZQL0</accession>
<dbReference type="KEGG" id="amr:AM1_G0116"/>
<organism evidence="1 2">
    <name type="scientific">Acaryochloris marina (strain MBIC 11017)</name>
    <dbReference type="NCBI Taxonomy" id="329726"/>
    <lineage>
        <taxon>Bacteria</taxon>
        <taxon>Bacillati</taxon>
        <taxon>Cyanobacteriota</taxon>
        <taxon>Cyanophyceae</taxon>
        <taxon>Acaryochloridales</taxon>
        <taxon>Acaryochloridaceae</taxon>
        <taxon>Acaryochloris</taxon>
    </lineage>
</organism>
<dbReference type="Proteomes" id="UP000000268">
    <property type="component" value="Plasmid pREB7"/>
</dbReference>
<dbReference type="EMBL" id="CP000844">
    <property type="protein sequence ID" value="ABW33296.1"/>
    <property type="molecule type" value="Genomic_DNA"/>
</dbReference>
<evidence type="ECO:0000313" key="1">
    <source>
        <dbReference type="EMBL" id="ABW33296.1"/>
    </source>
</evidence>
<gene>
    <name evidence="1" type="ordered locus">AM1_G0116</name>
</gene>
<protein>
    <submittedName>
        <fullName evidence="1">Uncharacterized protein</fullName>
    </submittedName>
</protein>
<reference evidence="1 2" key="1">
    <citation type="journal article" date="2008" name="Proc. Natl. Acad. Sci. U.S.A.">
        <title>Niche adaptation and genome expansion in the chlorophyll d-producing cyanobacterium Acaryochloris marina.</title>
        <authorList>
            <person name="Swingley W.D."/>
            <person name="Chen M."/>
            <person name="Cheung P.C."/>
            <person name="Conrad A.L."/>
            <person name="Dejesa L.C."/>
            <person name="Hao J."/>
            <person name="Honchak B.M."/>
            <person name="Karbach L.E."/>
            <person name="Kurdoglu A."/>
            <person name="Lahiri S."/>
            <person name="Mastrian S.D."/>
            <person name="Miyashita H."/>
            <person name="Page L."/>
            <person name="Ramakrishna P."/>
            <person name="Satoh S."/>
            <person name="Sattley W.M."/>
            <person name="Shimada Y."/>
            <person name="Taylor H.L."/>
            <person name="Tomo T."/>
            <person name="Tsuchiya T."/>
            <person name="Wang Z.T."/>
            <person name="Raymond J."/>
            <person name="Mimuro M."/>
            <person name="Blankenship R.E."/>
            <person name="Touchman J.W."/>
        </authorList>
    </citation>
    <scope>NUCLEOTIDE SEQUENCE [LARGE SCALE GENOMIC DNA]</scope>
    <source>
        <strain evidence="2">MBIC 11017</strain>
        <plasmid evidence="2">Plasmid pREB7</plasmid>
    </source>
</reference>
<dbReference type="HOGENOM" id="CLU_2327419_0_0_3"/>
<keyword evidence="2" id="KW-1185">Reference proteome</keyword>
<dbReference type="AlphaFoldDB" id="A8ZQL0"/>
<geneLocation type="plasmid" evidence="1 2">
    <name>pREB7</name>
</geneLocation>
<evidence type="ECO:0000313" key="2">
    <source>
        <dbReference type="Proteomes" id="UP000000268"/>
    </source>
</evidence>